<dbReference type="PANTHER" id="PTHR11852:SF0">
    <property type="entry name" value="PLATELET-ACTIVATING FACTOR ACETYLHYDROLASE IB SUBUNIT BETA HOMOLOG"/>
    <property type="match status" value="1"/>
</dbReference>
<dbReference type="SUPFAM" id="SSF52266">
    <property type="entry name" value="SGNH hydrolase"/>
    <property type="match status" value="1"/>
</dbReference>
<protein>
    <submittedName>
        <fullName evidence="3">(diamondback moth) hypothetical protein</fullName>
    </submittedName>
</protein>
<comment type="similarity">
    <text evidence="1">Belongs to the 'GDSL' lipolytic enzyme family. Platelet-activating factor acetylhydrolase IB beta/gamma subunits subfamily.</text>
</comment>
<dbReference type="AlphaFoldDB" id="A0A8S4DKY5"/>
<dbReference type="Pfam" id="PF13472">
    <property type="entry name" value="Lipase_GDSL_2"/>
    <property type="match status" value="1"/>
</dbReference>
<gene>
    <name evidence="3" type="ORF">PLXY2_LOCUS1933</name>
</gene>
<accession>A0A8S4DKY5</accession>
<evidence type="ECO:0000256" key="1">
    <source>
        <dbReference type="ARBA" id="ARBA00038184"/>
    </source>
</evidence>
<evidence type="ECO:0000259" key="2">
    <source>
        <dbReference type="Pfam" id="PF13472"/>
    </source>
</evidence>
<reference evidence="3" key="1">
    <citation type="submission" date="2020-11" db="EMBL/GenBank/DDBJ databases">
        <authorList>
            <person name="Whiteford S."/>
        </authorList>
    </citation>
    <scope>NUCLEOTIDE SEQUENCE</scope>
</reference>
<organism evidence="3 4">
    <name type="scientific">Plutella xylostella</name>
    <name type="common">Diamondback moth</name>
    <name type="synonym">Plutella maculipennis</name>
    <dbReference type="NCBI Taxonomy" id="51655"/>
    <lineage>
        <taxon>Eukaryota</taxon>
        <taxon>Metazoa</taxon>
        <taxon>Ecdysozoa</taxon>
        <taxon>Arthropoda</taxon>
        <taxon>Hexapoda</taxon>
        <taxon>Insecta</taxon>
        <taxon>Pterygota</taxon>
        <taxon>Neoptera</taxon>
        <taxon>Endopterygota</taxon>
        <taxon>Lepidoptera</taxon>
        <taxon>Glossata</taxon>
        <taxon>Ditrysia</taxon>
        <taxon>Yponomeutoidea</taxon>
        <taxon>Plutellidae</taxon>
        <taxon>Plutella</taxon>
    </lineage>
</organism>
<dbReference type="Proteomes" id="UP000653454">
    <property type="component" value="Unassembled WGS sequence"/>
</dbReference>
<dbReference type="PANTHER" id="PTHR11852">
    <property type="entry name" value="PLATELET-ACTIVATING FACTOR ACETYLHYDROLASE"/>
    <property type="match status" value="1"/>
</dbReference>
<proteinExistence type="inferred from homology"/>
<dbReference type="EMBL" id="CAJHNJ030000005">
    <property type="protein sequence ID" value="CAG9098672.1"/>
    <property type="molecule type" value="Genomic_DNA"/>
</dbReference>
<dbReference type="InterPro" id="IPR036514">
    <property type="entry name" value="SGNH_hydro_sf"/>
</dbReference>
<keyword evidence="4" id="KW-1185">Reference proteome</keyword>
<evidence type="ECO:0000313" key="4">
    <source>
        <dbReference type="Proteomes" id="UP000653454"/>
    </source>
</evidence>
<dbReference type="CDD" id="cd01820">
    <property type="entry name" value="PAF_acetylesterase_like"/>
    <property type="match status" value="1"/>
</dbReference>
<dbReference type="InterPro" id="IPR013830">
    <property type="entry name" value="SGNH_hydro"/>
</dbReference>
<evidence type="ECO:0000313" key="3">
    <source>
        <dbReference type="EMBL" id="CAG9098672.1"/>
    </source>
</evidence>
<feature type="domain" description="SGNH hydrolase-type esterase" evidence="2">
    <location>
        <begin position="39"/>
        <end position="195"/>
    </location>
</feature>
<sequence length="225" mass="25525">MNPCSVAAPQHDSDGDGRWTSIHNRFLSDAKGKDADVIFIGDSILQALEHTEVWNQWFAPLHCLNFSIHNDQTQNVLWRIQNGVLDYVEPKIIVLHVGTNNIDHTPEEVTEGILEIIRTIKEKQPNAYIVLPSLLPRGQHPNKLREKNAKINQLLKEKVSNINKVEMVTIDKGFVQIDGTISHHDMHDYLIPTNAACRKAFEPIHDILQQLLSEGEPEKDLTPSE</sequence>
<comment type="caution">
    <text evidence="3">The sequence shown here is derived from an EMBL/GenBank/DDBJ whole genome shotgun (WGS) entry which is preliminary data.</text>
</comment>
<dbReference type="Gene3D" id="3.40.50.1110">
    <property type="entry name" value="SGNH hydrolase"/>
    <property type="match status" value="1"/>
</dbReference>
<name>A0A8S4DKY5_PLUXY</name>